<gene>
    <name evidence="1" type="ORF">ADIS_0599</name>
</gene>
<proteinExistence type="predicted"/>
<evidence type="ECO:0000313" key="1">
    <source>
        <dbReference type="EMBL" id="EON79006.1"/>
    </source>
</evidence>
<comment type="caution">
    <text evidence="1">The sequence shown here is derived from an EMBL/GenBank/DDBJ whole genome shotgun (WGS) entry which is preliminary data.</text>
</comment>
<dbReference type="AlphaFoldDB" id="R7ZXX7"/>
<protein>
    <submittedName>
        <fullName evidence="1">Uncharacterized protein</fullName>
    </submittedName>
</protein>
<dbReference type="EMBL" id="AQHR01000021">
    <property type="protein sequence ID" value="EON79006.1"/>
    <property type="molecule type" value="Genomic_DNA"/>
</dbReference>
<keyword evidence="2" id="KW-1185">Reference proteome</keyword>
<reference evidence="1 2" key="1">
    <citation type="submission" date="2013-02" db="EMBL/GenBank/DDBJ databases">
        <title>A novel strain isolated from Lonar lake, Maharashtra, India.</title>
        <authorList>
            <person name="Singh A."/>
        </authorList>
    </citation>
    <scope>NUCLEOTIDE SEQUENCE [LARGE SCALE GENOMIC DNA]</scope>
    <source>
        <strain evidence="1 2">AK24</strain>
    </source>
</reference>
<name>R7ZXX7_9BACT</name>
<evidence type="ECO:0000313" key="2">
    <source>
        <dbReference type="Proteomes" id="UP000013909"/>
    </source>
</evidence>
<dbReference type="Proteomes" id="UP000013909">
    <property type="component" value="Unassembled WGS sequence"/>
</dbReference>
<sequence>MEFLLSFAVSFLSEYDSIIKRWGSYPKISKVPKSGFYGAIYHGVIH</sequence>
<organism evidence="1 2">
    <name type="scientific">Lunatimonas lonarensis</name>
    <dbReference type="NCBI Taxonomy" id="1232681"/>
    <lineage>
        <taxon>Bacteria</taxon>
        <taxon>Pseudomonadati</taxon>
        <taxon>Bacteroidota</taxon>
        <taxon>Cytophagia</taxon>
        <taxon>Cytophagales</taxon>
        <taxon>Cyclobacteriaceae</taxon>
    </lineage>
</organism>
<accession>R7ZXX7</accession>